<organism evidence="2 3">
    <name type="scientific">Marasmius crinis-equi</name>
    <dbReference type="NCBI Taxonomy" id="585013"/>
    <lineage>
        <taxon>Eukaryota</taxon>
        <taxon>Fungi</taxon>
        <taxon>Dikarya</taxon>
        <taxon>Basidiomycota</taxon>
        <taxon>Agaricomycotina</taxon>
        <taxon>Agaricomycetes</taxon>
        <taxon>Agaricomycetidae</taxon>
        <taxon>Agaricales</taxon>
        <taxon>Marasmiineae</taxon>
        <taxon>Marasmiaceae</taxon>
        <taxon>Marasmius</taxon>
    </lineage>
</organism>
<dbReference type="EMBL" id="JBAHYK010000775">
    <property type="protein sequence ID" value="KAL0571406.1"/>
    <property type="molecule type" value="Genomic_DNA"/>
</dbReference>
<proteinExistence type="predicted"/>
<feature type="compositionally biased region" description="Basic and acidic residues" evidence="1">
    <location>
        <begin position="233"/>
        <end position="243"/>
    </location>
</feature>
<comment type="caution">
    <text evidence="2">The sequence shown here is derived from an EMBL/GenBank/DDBJ whole genome shotgun (WGS) entry which is preliminary data.</text>
</comment>
<sequence length="273" mass="31749">MINNIHDCARAFAESYHAGRTALLLLQGPEGIDEQFRELKNSDVRALRDPERVKKGPGRKGTIENKVDDEDEDESETPAMDGTRINLVLEYCRNNKKLREKYGTGKAKLTISWIWGKAEIDTKGGTENRDDKLLREAWAKSHARAERGKEEVALLQEEMRRSLVFLTWKGKWWRERREKRKVLDPALHEGLTAYSRKQEGIQIGLEACFRETWLKPLQEMEKVQTEEEERAEEEPAMHGVSKEEDNDEDGDEYEDKNAEDEQEEEEQEEGEDD</sequence>
<accession>A0ABR3F8M3</accession>
<feature type="region of interest" description="Disordered" evidence="1">
    <location>
        <begin position="48"/>
        <end position="79"/>
    </location>
</feature>
<keyword evidence="3" id="KW-1185">Reference proteome</keyword>
<name>A0ABR3F8M3_9AGAR</name>
<evidence type="ECO:0000313" key="3">
    <source>
        <dbReference type="Proteomes" id="UP001465976"/>
    </source>
</evidence>
<dbReference type="Proteomes" id="UP001465976">
    <property type="component" value="Unassembled WGS sequence"/>
</dbReference>
<evidence type="ECO:0000256" key="1">
    <source>
        <dbReference type="SAM" id="MobiDB-lite"/>
    </source>
</evidence>
<feature type="region of interest" description="Disordered" evidence="1">
    <location>
        <begin position="219"/>
        <end position="273"/>
    </location>
</feature>
<gene>
    <name evidence="2" type="ORF">V5O48_010557</name>
</gene>
<feature type="compositionally biased region" description="Acidic residues" evidence="1">
    <location>
        <begin position="67"/>
        <end position="76"/>
    </location>
</feature>
<feature type="compositionally biased region" description="Acidic residues" evidence="1">
    <location>
        <begin position="244"/>
        <end position="273"/>
    </location>
</feature>
<protein>
    <submittedName>
        <fullName evidence="2">Uncharacterized protein</fullName>
    </submittedName>
</protein>
<evidence type="ECO:0000313" key="2">
    <source>
        <dbReference type="EMBL" id="KAL0571406.1"/>
    </source>
</evidence>
<reference evidence="2 3" key="1">
    <citation type="submission" date="2024-02" db="EMBL/GenBank/DDBJ databases">
        <title>A draft genome for the cacao thread blight pathogen Marasmius crinis-equi.</title>
        <authorList>
            <person name="Cohen S.P."/>
            <person name="Baruah I.K."/>
            <person name="Amoako-Attah I."/>
            <person name="Bukari Y."/>
            <person name="Meinhardt L.W."/>
            <person name="Bailey B.A."/>
        </authorList>
    </citation>
    <scope>NUCLEOTIDE SEQUENCE [LARGE SCALE GENOMIC DNA]</scope>
    <source>
        <strain evidence="2 3">GH-76</strain>
    </source>
</reference>